<sequence>MDTKKKLIIAGSLGAVLLILIGVFAYQLVSASGLERKLAQADAHYQAGEFDEAIVLYTEILEEDEFFVQARLGLALSYFATEQYDLEEQVLLEGIALDPDQPSYYLNLSDHYVYLGKIESAVLTTSDGVLQTEHPELDSQLEELRENLYISGTRVVVREDDFGLGIDEGIGDGYSDDADEMDAGEGEEAGGDGVSGDSADAESGEGSDGEADSADGGDDGATGEAGDADGGLGDATVYGDETVRPLLLQVGFDRVVDVIWEDEHGRVIEVAADWVVEDEEIGLIEYRERLEEEGLIGDGEAGVDGGDGEGAGDASADGVGADGADGGEGDASDEAGSDTSAEAGGVVGDDGVDADEAAVATGDENSDDSASDSDSSDNGHDGEELSEAAYFSAESVGATSITASVGLIELAADVEVREQLLKEIVVEGERDIDLTIGESTVMSVSGVDYNDEPMEDFAPSWRLDRGLGVLTEVDPFTYEFLAEEGGIETVVISDGHVDAEIHIVINREGNRISYSVSGEGRVVLTPNEDTYVGNSVVGVSAVPADGWVFVEWRGDLTGSENPTELLMNNNKTFQAVFEQEGHSLSVSVDGGGTVEPSPSELKSRYADGESVTLRARNNAEWVFVRWTGDVPSGAAEDAEISVVMDRDKNLTAVFEEREPDGVSIGGSAKLSLATSGNGSISGASDGDSFDKGDSVTLTAVPNDGWQFERWAGDVSGSSASIDVKMEKDMTVEAVFVESGHNISLTVENSQGGTVTALVNDGSGDWKETTISQSGTTFAPGTRIRFNVTVNEDWEFAGWTGISEDNPRKTDPEFTVNGGRNILAEFRKKAEDEE</sequence>
<dbReference type="EMBL" id="JAHQCR010000060">
    <property type="protein sequence ID" value="MBU9722780.1"/>
    <property type="molecule type" value="Genomic_DNA"/>
</dbReference>
<dbReference type="InterPro" id="IPR011990">
    <property type="entry name" value="TPR-like_helical_dom_sf"/>
</dbReference>
<protein>
    <submittedName>
        <fullName evidence="3">Tetratricopeptide repeat protein</fullName>
    </submittedName>
</protein>
<name>A0ABS6JW17_9BACI</name>
<dbReference type="InterPro" id="IPR044060">
    <property type="entry name" value="Bacterial_rp_domain"/>
</dbReference>
<feature type="domain" description="Bacterial repeat" evidence="2">
    <location>
        <begin position="670"/>
        <end position="737"/>
    </location>
</feature>
<organism evidence="3 4">
    <name type="scientific">Evansella alkalicola</name>
    <dbReference type="NCBI Taxonomy" id="745819"/>
    <lineage>
        <taxon>Bacteria</taxon>
        <taxon>Bacillati</taxon>
        <taxon>Bacillota</taxon>
        <taxon>Bacilli</taxon>
        <taxon>Bacillales</taxon>
        <taxon>Bacillaceae</taxon>
        <taxon>Evansella</taxon>
    </lineage>
</organism>
<feature type="compositionally biased region" description="Gly residues" evidence="1">
    <location>
        <begin position="296"/>
        <end position="311"/>
    </location>
</feature>
<comment type="caution">
    <text evidence="3">The sequence shown here is derived from an EMBL/GenBank/DDBJ whole genome shotgun (WGS) entry which is preliminary data.</text>
</comment>
<dbReference type="Pfam" id="PF13432">
    <property type="entry name" value="TPR_16"/>
    <property type="match status" value="1"/>
</dbReference>
<feature type="compositionally biased region" description="Acidic residues" evidence="1">
    <location>
        <begin position="364"/>
        <end position="375"/>
    </location>
</feature>
<reference evidence="3 4" key="1">
    <citation type="submission" date="2021-06" db="EMBL/GenBank/DDBJ databases">
        <title>Bacillus sp. RD4P76, an endophyte from a halophyte.</title>
        <authorList>
            <person name="Sun J.-Q."/>
        </authorList>
    </citation>
    <scope>NUCLEOTIDE SEQUENCE [LARGE SCALE GENOMIC DNA]</scope>
    <source>
        <strain evidence="3 4">JCM 17098</strain>
    </source>
</reference>
<evidence type="ECO:0000256" key="1">
    <source>
        <dbReference type="SAM" id="MobiDB-lite"/>
    </source>
</evidence>
<gene>
    <name evidence="3" type="ORF">KS407_15295</name>
</gene>
<dbReference type="Gene3D" id="1.25.40.10">
    <property type="entry name" value="Tetratricopeptide repeat domain"/>
    <property type="match status" value="1"/>
</dbReference>
<dbReference type="SMART" id="SM00028">
    <property type="entry name" value="TPR"/>
    <property type="match status" value="2"/>
</dbReference>
<feature type="compositionally biased region" description="Acidic residues" evidence="1">
    <location>
        <begin position="325"/>
        <end position="336"/>
    </location>
</feature>
<feature type="region of interest" description="Disordered" evidence="1">
    <location>
        <begin position="168"/>
        <end position="236"/>
    </location>
</feature>
<accession>A0ABS6JW17</accession>
<proteinExistence type="predicted"/>
<dbReference type="Proteomes" id="UP000790580">
    <property type="component" value="Unassembled WGS sequence"/>
</dbReference>
<evidence type="ECO:0000313" key="3">
    <source>
        <dbReference type="EMBL" id="MBU9722780.1"/>
    </source>
</evidence>
<feature type="compositionally biased region" description="Acidic residues" evidence="1">
    <location>
        <begin position="174"/>
        <end position="190"/>
    </location>
</feature>
<evidence type="ECO:0000259" key="2">
    <source>
        <dbReference type="Pfam" id="PF18998"/>
    </source>
</evidence>
<feature type="region of interest" description="Disordered" evidence="1">
    <location>
        <begin position="295"/>
        <end position="383"/>
    </location>
</feature>
<feature type="domain" description="Bacterial repeat" evidence="2">
    <location>
        <begin position="769"/>
        <end position="828"/>
    </location>
</feature>
<evidence type="ECO:0000313" key="4">
    <source>
        <dbReference type="Proteomes" id="UP000790580"/>
    </source>
</evidence>
<feature type="compositionally biased region" description="Acidic residues" evidence="1">
    <location>
        <begin position="199"/>
        <end position="218"/>
    </location>
</feature>
<dbReference type="RefSeq" id="WP_088076954.1">
    <property type="nucleotide sequence ID" value="NZ_JAHQCR010000060.1"/>
</dbReference>
<dbReference type="InterPro" id="IPR019734">
    <property type="entry name" value="TPR_rpt"/>
</dbReference>
<feature type="domain" description="Bacterial repeat" evidence="2">
    <location>
        <begin position="583"/>
        <end position="656"/>
    </location>
</feature>
<keyword evidence="4" id="KW-1185">Reference proteome</keyword>
<dbReference type="SUPFAM" id="SSF48452">
    <property type="entry name" value="TPR-like"/>
    <property type="match status" value="1"/>
</dbReference>
<dbReference type="Pfam" id="PF18998">
    <property type="entry name" value="Flg_new_2"/>
    <property type="match status" value="4"/>
</dbReference>
<feature type="domain" description="Bacterial repeat" evidence="2">
    <location>
        <begin position="518"/>
        <end position="580"/>
    </location>
</feature>